<organism evidence="5 6">
    <name type="scientific">Penicillium vulpinum</name>
    <dbReference type="NCBI Taxonomy" id="29845"/>
    <lineage>
        <taxon>Eukaryota</taxon>
        <taxon>Fungi</taxon>
        <taxon>Dikarya</taxon>
        <taxon>Ascomycota</taxon>
        <taxon>Pezizomycotina</taxon>
        <taxon>Eurotiomycetes</taxon>
        <taxon>Eurotiomycetidae</taxon>
        <taxon>Eurotiales</taxon>
        <taxon>Aspergillaceae</taxon>
        <taxon>Penicillium</taxon>
    </lineage>
</organism>
<accession>A0A1V6S7U2</accession>
<feature type="domain" description="Trichothecene 3-O-acetyltransferase-like N-terminal" evidence="4">
    <location>
        <begin position="23"/>
        <end position="176"/>
    </location>
</feature>
<dbReference type="InterPro" id="IPR023213">
    <property type="entry name" value="CAT-like_dom_sf"/>
</dbReference>
<gene>
    <name evidence="5" type="ORF">PENVUL_c005G08993</name>
</gene>
<dbReference type="Gene3D" id="3.30.559.10">
    <property type="entry name" value="Chloramphenicol acetyltransferase-like domain"/>
    <property type="match status" value="2"/>
</dbReference>
<feature type="compositionally biased region" description="Pro residues" evidence="3">
    <location>
        <begin position="240"/>
        <end position="250"/>
    </location>
</feature>
<dbReference type="OrthoDB" id="1862401at2759"/>
<feature type="region of interest" description="Disordered" evidence="3">
    <location>
        <begin position="231"/>
        <end position="252"/>
    </location>
</feature>
<dbReference type="Pfam" id="PF22664">
    <property type="entry name" value="TRI-like_N"/>
    <property type="match status" value="1"/>
</dbReference>
<keyword evidence="6" id="KW-1185">Reference proteome</keyword>
<reference evidence="6" key="1">
    <citation type="journal article" date="2017" name="Nat. Microbiol.">
        <title>Global analysis of biosynthetic gene clusters reveals vast potential of secondary metabolite production in Penicillium species.</title>
        <authorList>
            <person name="Nielsen J.C."/>
            <person name="Grijseels S."/>
            <person name="Prigent S."/>
            <person name="Ji B."/>
            <person name="Dainat J."/>
            <person name="Nielsen K.F."/>
            <person name="Frisvad J.C."/>
            <person name="Workman M."/>
            <person name="Nielsen J."/>
        </authorList>
    </citation>
    <scope>NUCLEOTIDE SEQUENCE [LARGE SCALE GENOMIC DNA]</scope>
    <source>
        <strain evidence="6">IBT 29486</strain>
    </source>
</reference>
<evidence type="ECO:0000259" key="4">
    <source>
        <dbReference type="Pfam" id="PF22664"/>
    </source>
</evidence>
<sequence length="305" mass="34343">MASLANLIHVPLNPLDHIPPQNYVKIGLYLPLRPGVRAEDAFLDLQDGLHRSFVQIPWLAGKVYWQHQDTPGWRPSQLEIRYNPIAPDSTRPYQLKFHVLDASYEDLQDRGFPTDEFSDEDLLWAPFFADINAGAEVFVAQANFMEDGCLLTMSTCHPSADGTAMITILKLWAQNCRRLHGETDEEPAFDIAPESSDRNLVDRLWSEERNTHLKEEMNPAAWHMVGLDHPNDVESISASSPPPPVPPPETPSRVMRSAVFYIPAERFTALRTQCSKDNGGTTDLSSNDILTALIWRSLMTARQAV</sequence>
<dbReference type="GO" id="GO:0016747">
    <property type="term" value="F:acyltransferase activity, transferring groups other than amino-acyl groups"/>
    <property type="evidence" value="ECO:0007669"/>
    <property type="project" value="TreeGrafter"/>
</dbReference>
<comment type="caution">
    <text evidence="5">The sequence shown here is derived from an EMBL/GenBank/DDBJ whole genome shotgun (WGS) entry which is preliminary data.</text>
</comment>
<name>A0A1V6S7U2_9EURO</name>
<evidence type="ECO:0000313" key="5">
    <source>
        <dbReference type="EMBL" id="OQE09916.1"/>
    </source>
</evidence>
<keyword evidence="2" id="KW-0012">Acyltransferase</keyword>
<keyword evidence="1" id="KW-0808">Transferase</keyword>
<dbReference type="AlphaFoldDB" id="A0A1V6S7U2"/>
<evidence type="ECO:0000256" key="2">
    <source>
        <dbReference type="ARBA" id="ARBA00023315"/>
    </source>
</evidence>
<dbReference type="EMBL" id="MDYP01000005">
    <property type="protein sequence ID" value="OQE09916.1"/>
    <property type="molecule type" value="Genomic_DNA"/>
</dbReference>
<dbReference type="PANTHER" id="PTHR31642:SF310">
    <property type="entry name" value="FATTY ALCOHOL:CAFFEOYL-COA ACYLTRANSFERASE"/>
    <property type="match status" value="1"/>
</dbReference>
<dbReference type="InterPro" id="IPR050317">
    <property type="entry name" value="Plant_Fungal_Acyltransferase"/>
</dbReference>
<evidence type="ECO:0000313" key="6">
    <source>
        <dbReference type="Proteomes" id="UP000191518"/>
    </source>
</evidence>
<dbReference type="PANTHER" id="PTHR31642">
    <property type="entry name" value="TRICHOTHECENE 3-O-ACETYLTRANSFERASE"/>
    <property type="match status" value="1"/>
</dbReference>
<dbReference type="STRING" id="29845.A0A1V6S7U2"/>
<evidence type="ECO:0000256" key="1">
    <source>
        <dbReference type="ARBA" id="ARBA00022679"/>
    </source>
</evidence>
<dbReference type="Proteomes" id="UP000191518">
    <property type="component" value="Unassembled WGS sequence"/>
</dbReference>
<dbReference type="InterPro" id="IPR054710">
    <property type="entry name" value="Tri101-like_N"/>
</dbReference>
<proteinExistence type="predicted"/>
<protein>
    <recommendedName>
        <fullName evidence="4">Trichothecene 3-O-acetyltransferase-like N-terminal domain-containing protein</fullName>
    </recommendedName>
</protein>
<evidence type="ECO:0000256" key="3">
    <source>
        <dbReference type="SAM" id="MobiDB-lite"/>
    </source>
</evidence>